<accession>A0ABW2Q6A8</accession>
<dbReference type="CDD" id="cd06558">
    <property type="entry name" value="crotonase-like"/>
    <property type="match status" value="1"/>
</dbReference>
<organism evidence="5 6">
    <name type="scientific">Georgenia alba</name>
    <dbReference type="NCBI Taxonomy" id="2233858"/>
    <lineage>
        <taxon>Bacteria</taxon>
        <taxon>Bacillati</taxon>
        <taxon>Actinomycetota</taxon>
        <taxon>Actinomycetes</taxon>
        <taxon>Micrococcales</taxon>
        <taxon>Bogoriellaceae</taxon>
        <taxon>Georgenia</taxon>
    </lineage>
</organism>
<evidence type="ECO:0000259" key="4">
    <source>
        <dbReference type="Pfam" id="PF16113"/>
    </source>
</evidence>
<evidence type="ECO:0000313" key="6">
    <source>
        <dbReference type="Proteomes" id="UP001596455"/>
    </source>
</evidence>
<evidence type="ECO:0000256" key="1">
    <source>
        <dbReference type="ARBA" id="ARBA00001709"/>
    </source>
</evidence>
<sequence>MTVRTWVDGGVGRIELDRQEALNALDHDMVRRLHEVLTSWRTDEAVGTVVVTGAGRAFCAGGDVRSARDAVLDGRHDAAERYFVDEYALNRLVAEYPKPYVAVLDGVTMGGGLGVSVHGDVRVVTDRSLLAMPETALGFATDVGMTYAFSRLDGDPAGAVGRYLALTGARVGAADALALGLATHYVPTEEAGDLVEALIRDGLTALDRRARRPAEGATLTGAIRDAVEGDFAGEGAEEILARLDARAGTDSPAARWAAETAATLRAACPTSLVTVLELLAAARSSPLADCLERETRAASWLIGRPDFAEGVRAVLVDKDRTPTWSPSDLAEVDVAEVRGVLGAGARPDHPVASSRPVQAP</sequence>
<evidence type="ECO:0000256" key="3">
    <source>
        <dbReference type="ARBA" id="ARBA00022801"/>
    </source>
</evidence>
<dbReference type="NCBIfam" id="NF004127">
    <property type="entry name" value="PRK05617.1"/>
    <property type="match status" value="1"/>
</dbReference>
<dbReference type="InterPro" id="IPR045004">
    <property type="entry name" value="ECH_dom"/>
</dbReference>
<comment type="catalytic activity">
    <reaction evidence="1">
        <text>3-hydroxy-2-methylpropanoyl-CoA + H2O = 3-hydroxy-2-methylpropanoate + CoA + H(+)</text>
        <dbReference type="Rhea" id="RHEA:20888"/>
        <dbReference type="ChEBI" id="CHEBI:11805"/>
        <dbReference type="ChEBI" id="CHEBI:15377"/>
        <dbReference type="ChEBI" id="CHEBI:15378"/>
        <dbReference type="ChEBI" id="CHEBI:57287"/>
        <dbReference type="ChEBI" id="CHEBI:57340"/>
        <dbReference type="EC" id="3.1.2.4"/>
    </reaction>
</comment>
<dbReference type="PANTHER" id="PTHR43176:SF3">
    <property type="entry name" value="3-HYDROXYISOBUTYRYL-COA HYDROLASE, MITOCHONDRIAL"/>
    <property type="match status" value="1"/>
</dbReference>
<dbReference type="Pfam" id="PF16113">
    <property type="entry name" value="ECH_2"/>
    <property type="match status" value="1"/>
</dbReference>
<dbReference type="PANTHER" id="PTHR43176">
    <property type="entry name" value="3-HYDROXYISOBUTYRYL-COA HYDROLASE-RELATED"/>
    <property type="match status" value="1"/>
</dbReference>
<gene>
    <name evidence="5" type="ORF">ACFQQL_02490</name>
</gene>
<dbReference type="InterPro" id="IPR032259">
    <property type="entry name" value="HIBYL-CoA-H"/>
</dbReference>
<dbReference type="EC" id="3.1.2.4" evidence="2"/>
<reference evidence="6" key="1">
    <citation type="journal article" date="2019" name="Int. J. Syst. Evol. Microbiol.">
        <title>The Global Catalogue of Microorganisms (GCM) 10K type strain sequencing project: providing services to taxonomists for standard genome sequencing and annotation.</title>
        <authorList>
            <consortium name="The Broad Institute Genomics Platform"/>
            <consortium name="The Broad Institute Genome Sequencing Center for Infectious Disease"/>
            <person name="Wu L."/>
            <person name="Ma J."/>
        </authorList>
    </citation>
    <scope>NUCLEOTIDE SEQUENCE [LARGE SCALE GENOMIC DNA]</scope>
    <source>
        <strain evidence="6">JCM 1490</strain>
    </source>
</reference>
<dbReference type="Gene3D" id="3.90.226.10">
    <property type="entry name" value="2-enoyl-CoA Hydratase, Chain A, domain 1"/>
    <property type="match status" value="1"/>
</dbReference>
<protein>
    <recommendedName>
        <fullName evidence="2">3-hydroxyisobutyryl-CoA hydrolase</fullName>
        <ecNumber evidence="2">3.1.2.4</ecNumber>
    </recommendedName>
</protein>
<keyword evidence="3 5" id="KW-0378">Hydrolase</keyword>
<evidence type="ECO:0000313" key="5">
    <source>
        <dbReference type="EMBL" id="MFC7403963.1"/>
    </source>
</evidence>
<evidence type="ECO:0000256" key="2">
    <source>
        <dbReference type="ARBA" id="ARBA00011915"/>
    </source>
</evidence>
<keyword evidence="6" id="KW-1185">Reference proteome</keyword>
<proteinExistence type="predicted"/>
<feature type="domain" description="Enoyl-CoA hydratase/isomerase" evidence="4">
    <location>
        <begin position="11"/>
        <end position="339"/>
    </location>
</feature>
<dbReference type="InterPro" id="IPR029045">
    <property type="entry name" value="ClpP/crotonase-like_dom_sf"/>
</dbReference>
<dbReference type="SUPFAM" id="SSF52096">
    <property type="entry name" value="ClpP/crotonase"/>
    <property type="match status" value="1"/>
</dbReference>
<name>A0ABW2Q6A8_9MICO</name>
<dbReference type="GO" id="GO:0016787">
    <property type="term" value="F:hydrolase activity"/>
    <property type="evidence" value="ECO:0007669"/>
    <property type="project" value="UniProtKB-KW"/>
</dbReference>
<comment type="caution">
    <text evidence="5">The sequence shown here is derived from an EMBL/GenBank/DDBJ whole genome shotgun (WGS) entry which is preliminary data.</text>
</comment>
<dbReference type="EMBL" id="JBHTCQ010000001">
    <property type="protein sequence ID" value="MFC7403963.1"/>
    <property type="molecule type" value="Genomic_DNA"/>
</dbReference>
<dbReference type="Proteomes" id="UP001596455">
    <property type="component" value="Unassembled WGS sequence"/>
</dbReference>
<dbReference type="RefSeq" id="WP_382390908.1">
    <property type="nucleotide sequence ID" value="NZ_JBHTCQ010000001.1"/>
</dbReference>